<gene>
    <name evidence="2" type="ORF">OSSY52_02040</name>
</gene>
<dbReference type="EMBL" id="AP018712">
    <property type="protein sequence ID" value="BBE30063.1"/>
    <property type="molecule type" value="Genomic_DNA"/>
</dbReference>
<dbReference type="KEGG" id="ocy:OSSY52_02040"/>
<evidence type="ECO:0000313" key="3">
    <source>
        <dbReference type="Proteomes" id="UP000516361"/>
    </source>
</evidence>
<proteinExistence type="predicted"/>
<accession>A0A7G1G5K2</accession>
<organism evidence="2 3">
    <name type="scientific">Tepiditoga spiralis</name>
    <dbReference type="NCBI Taxonomy" id="2108365"/>
    <lineage>
        <taxon>Bacteria</taxon>
        <taxon>Thermotogati</taxon>
        <taxon>Thermotogota</taxon>
        <taxon>Thermotogae</taxon>
        <taxon>Petrotogales</taxon>
        <taxon>Petrotogaceae</taxon>
        <taxon>Tepiditoga</taxon>
    </lineage>
</organism>
<protein>
    <submittedName>
        <fullName evidence="2">Uncharacterized protein</fullName>
    </submittedName>
</protein>
<evidence type="ECO:0000313" key="2">
    <source>
        <dbReference type="EMBL" id="BBE30063.1"/>
    </source>
</evidence>
<dbReference type="InParanoid" id="A0A7G1G5K2"/>
<keyword evidence="3" id="KW-1185">Reference proteome</keyword>
<evidence type="ECO:0000256" key="1">
    <source>
        <dbReference type="SAM" id="SignalP"/>
    </source>
</evidence>
<dbReference type="RefSeq" id="WP_190615199.1">
    <property type="nucleotide sequence ID" value="NZ_AP018712.1"/>
</dbReference>
<dbReference type="AlphaFoldDB" id="A0A7G1G5K2"/>
<feature type="signal peptide" evidence="1">
    <location>
        <begin position="1"/>
        <end position="19"/>
    </location>
</feature>
<keyword evidence="1" id="KW-0732">Signal</keyword>
<name>A0A7G1G5K2_9BACT</name>
<feature type="chain" id="PRO_5028912582" evidence="1">
    <location>
        <begin position="20"/>
        <end position="356"/>
    </location>
</feature>
<dbReference type="Proteomes" id="UP000516361">
    <property type="component" value="Chromosome"/>
</dbReference>
<sequence length="356" mass="43395">MKKFFLILVSLMISILIFSNDPWKNMEDIQKEIYDTFDNNGGSEVPWYYDENKHSDVDTEIFYQYYSDIKESNSIDEIIIITKDALKKLYSKMMEEDYEVTEEDFNTYILLNYTWAALYEGIFGWDLPWKKTLNNISTWIPSVLKKDGSVIGNFFKLNNSLYKLNQHKYIKVTEHKIIDNFFENPYSDTWFLMIKEYKKIKKFYFFMKEELEKYKEFLSSDYSKNKEKIQKTLKYIDLSSLYFKKLDSIARYEVFDRLVVPIINYEYELYLKYYDNNIIFFKDKEKKEKEKEVALQFNKVTNLIDYCVADDTKEWFIDFQKMLKKYLGEKEWNELKLYGKLSQEWLRLLPEVKVDY</sequence>
<reference evidence="2 3" key="1">
    <citation type="submission" date="2018-06" db="EMBL/GenBank/DDBJ databases">
        <title>Genome sequencing of Oceanotoga sp. sy52.</title>
        <authorList>
            <person name="Mori K."/>
        </authorList>
    </citation>
    <scope>NUCLEOTIDE SEQUENCE [LARGE SCALE GENOMIC DNA]</scope>
    <source>
        <strain evidence="3">sy52</strain>
    </source>
</reference>